<keyword evidence="6" id="KW-1185">Reference proteome</keyword>
<dbReference type="Pfam" id="PF12833">
    <property type="entry name" value="HTH_18"/>
    <property type="match status" value="1"/>
</dbReference>
<dbReference type="InterPro" id="IPR050204">
    <property type="entry name" value="AraC_XylS_family_regulators"/>
</dbReference>
<dbReference type="InterPro" id="IPR018060">
    <property type="entry name" value="HTH_AraC"/>
</dbReference>
<evidence type="ECO:0000313" key="5">
    <source>
        <dbReference type="EMBL" id="MEH7829750.1"/>
    </source>
</evidence>
<accession>A0ABU8BZR2</accession>
<evidence type="ECO:0000256" key="2">
    <source>
        <dbReference type="ARBA" id="ARBA00023125"/>
    </source>
</evidence>
<feature type="domain" description="HTH araC/xylS-type" evidence="4">
    <location>
        <begin position="184"/>
        <end position="285"/>
    </location>
</feature>
<dbReference type="Gene3D" id="1.10.10.60">
    <property type="entry name" value="Homeodomain-like"/>
    <property type="match status" value="2"/>
</dbReference>
<protein>
    <submittedName>
        <fullName evidence="5">Helix-turn-helix domain-containing protein</fullName>
    </submittedName>
</protein>
<keyword evidence="1" id="KW-0805">Transcription regulation</keyword>
<keyword evidence="3" id="KW-0804">Transcription</keyword>
<dbReference type="Proteomes" id="UP001431963">
    <property type="component" value="Unassembled WGS sequence"/>
</dbReference>
<sequence>MPRPLAPVHLLDLPGAQNAPAAGLAEMFALAARLCPSAPVLHLAGPEGARALVVPPNLHQPDPEPPAEAVALVGAALQAGQPVAALCAGALVLARSGALGARLVALAPPLHPLLARHAPQARAVSRPGALWDGQVLTAAAPGDWPLLGLGLMDRLAGRNTALTLAAHYSGTLPEAACPAPPAEDPVILRAQARIAASTGPLALETLAADLALSPRSLHRRFRAATGLAPAEYLQAQRMGRAAQRLAYSADPIGLIGLDLGYVDAAAFSRAFRRAMGLGPRDYREAARQAASSAAR</sequence>
<proteinExistence type="predicted"/>
<gene>
    <name evidence="5" type="ORF">V6590_16495</name>
</gene>
<organism evidence="5 6">
    <name type="scientific">Gemmobacter denitrificans</name>
    <dbReference type="NCBI Taxonomy" id="3123040"/>
    <lineage>
        <taxon>Bacteria</taxon>
        <taxon>Pseudomonadati</taxon>
        <taxon>Pseudomonadota</taxon>
        <taxon>Alphaproteobacteria</taxon>
        <taxon>Rhodobacterales</taxon>
        <taxon>Paracoccaceae</taxon>
        <taxon>Gemmobacter</taxon>
    </lineage>
</organism>
<dbReference type="RefSeq" id="WP_335424777.1">
    <property type="nucleotide sequence ID" value="NZ_JBALHR010000012.1"/>
</dbReference>
<dbReference type="InterPro" id="IPR002818">
    <property type="entry name" value="DJ-1/PfpI"/>
</dbReference>
<dbReference type="InterPro" id="IPR009057">
    <property type="entry name" value="Homeodomain-like_sf"/>
</dbReference>
<evidence type="ECO:0000313" key="6">
    <source>
        <dbReference type="Proteomes" id="UP001431963"/>
    </source>
</evidence>
<evidence type="ECO:0000256" key="3">
    <source>
        <dbReference type="ARBA" id="ARBA00023163"/>
    </source>
</evidence>
<evidence type="ECO:0000256" key="1">
    <source>
        <dbReference type="ARBA" id="ARBA00023015"/>
    </source>
</evidence>
<dbReference type="SUPFAM" id="SSF52317">
    <property type="entry name" value="Class I glutamine amidotransferase-like"/>
    <property type="match status" value="1"/>
</dbReference>
<reference evidence="5" key="1">
    <citation type="submission" date="2024-02" db="EMBL/GenBank/DDBJ databases">
        <title>Genome sequences of strain Gemmobacter sp. JM10B15.</title>
        <authorList>
            <person name="Zhang M."/>
        </authorList>
    </citation>
    <scope>NUCLEOTIDE SEQUENCE</scope>
    <source>
        <strain evidence="5">JM10B15</strain>
    </source>
</reference>
<dbReference type="InterPro" id="IPR029062">
    <property type="entry name" value="Class_I_gatase-like"/>
</dbReference>
<dbReference type="Pfam" id="PF01965">
    <property type="entry name" value="DJ-1_PfpI"/>
    <property type="match status" value="1"/>
</dbReference>
<name>A0ABU8BZR2_9RHOB</name>
<comment type="caution">
    <text evidence="5">The sequence shown here is derived from an EMBL/GenBank/DDBJ whole genome shotgun (WGS) entry which is preliminary data.</text>
</comment>
<evidence type="ECO:0000259" key="4">
    <source>
        <dbReference type="PROSITE" id="PS01124"/>
    </source>
</evidence>
<keyword evidence="2" id="KW-0238">DNA-binding</keyword>
<dbReference type="EMBL" id="JBALHR010000012">
    <property type="protein sequence ID" value="MEH7829750.1"/>
    <property type="molecule type" value="Genomic_DNA"/>
</dbReference>
<dbReference type="Gene3D" id="3.40.50.880">
    <property type="match status" value="1"/>
</dbReference>
<dbReference type="PROSITE" id="PS01124">
    <property type="entry name" value="HTH_ARAC_FAMILY_2"/>
    <property type="match status" value="1"/>
</dbReference>
<dbReference type="PANTHER" id="PTHR46796">
    <property type="entry name" value="HTH-TYPE TRANSCRIPTIONAL ACTIVATOR RHAS-RELATED"/>
    <property type="match status" value="1"/>
</dbReference>
<dbReference type="SUPFAM" id="SSF46689">
    <property type="entry name" value="Homeodomain-like"/>
    <property type="match status" value="2"/>
</dbReference>
<dbReference type="SMART" id="SM00342">
    <property type="entry name" value="HTH_ARAC"/>
    <property type="match status" value="1"/>
</dbReference>